<evidence type="ECO:0000313" key="5">
    <source>
        <dbReference type="Proteomes" id="UP001501509"/>
    </source>
</evidence>
<feature type="transmembrane region" description="Helical" evidence="2">
    <location>
        <begin position="201"/>
        <end position="222"/>
    </location>
</feature>
<feature type="transmembrane region" description="Helical" evidence="2">
    <location>
        <begin position="85"/>
        <end position="109"/>
    </location>
</feature>
<feature type="transmembrane region" description="Helical" evidence="2">
    <location>
        <begin position="229"/>
        <end position="249"/>
    </location>
</feature>
<feature type="transmembrane region" description="Helical" evidence="2">
    <location>
        <begin position="320"/>
        <end position="342"/>
    </location>
</feature>
<dbReference type="PANTHER" id="PTHR23028">
    <property type="entry name" value="ACETYLTRANSFERASE"/>
    <property type="match status" value="1"/>
</dbReference>
<protein>
    <submittedName>
        <fullName evidence="4">Acyltransferase</fullName>
    </submittedName>
</protein>
<evidence type="ECO:0000256" key="1">
    <source>
        <dbReference type="SAM" id="MobiDB-lite"/>
    </source>
</evidence>
<evidence type="ECO:0000259" key="3">
    <source>
        <dbReference type="Pfam" id="PF01757"/>
    </source>
</evidence>
<keyword evidence="5" id="KW-1185">Reference proteome</keyword>
<evidence type="ECO:0000313" key="4">
    <source>
        <dbReference type="EMBL" id="GAA2585766.1"/>
    </source>
</evidence>
<gene>
    <name evidence="4" type="ORF">GCM10010411_18090</name>
</gene>
<keyword evidence="2" id="KW-1133">Transmembrane helix</keyword>
<feature type="domain" description="Acyltransferase 3" evidence="3">
    <location>
        <begin position="5"/>
        <end position="342"/>
    </location>
</feature>
<reference evidence="5" key="1">
    <citation type="journal article" date="2019" name="Int. J. Syst. Evol. Microbiol.">
        <title>The Global Catalogue of Microorganisms (GCM) 10K type strain sequencing project: providing services to taxonomists for standard genome sequencing and annotation.</title>
        <authorList>
            <consortium name="The Broad Institute Genomics Platform"/>
            <consortium name="The Broad Institute Genome Sequencing Center for Infectious Disease"/>
            <person name="Wu L."/>
            <person name="Ma J."/>
        </authorList>
    </citation>
    <scope>NUCLEOTIDE SEQUENCE [LARGE SCALE GENOMIC DNA]</scope>
    <source>
        <strain evidence="5">JCM 6833</strain>
    </source>
</reference>
<dbReference type="Pfam" id="PF01757">
    <property type="entry name" value="Acyl_transf_3"/>
    <property type="match status" value="1"/>
</dbReference>
<dbReference type="PANTHER" id="PTHR23028:SF53">
    <property type="entry name" value="ACYL_TRANSF_3 DOMAIN-CONTAINING PROTEIN"/>
    <property type="match status" value="1"/>
</dbReference>
<keyword evidence="2" id="KW-0472">Membrane</keyword>
<feature type="transmembrane region" description="Helical" evidence="2">
    <location>
        <begin position="158"/>
        <end position="181"/>
    </location>
</feature>
<dbReference type="Proteomes" id="UP001501509">
    <property type="component" value="Unassembled WGS sequence"/>
</dbReference>
<dbReference type="EMBL" id="BAAATD010000002">
    <property type="protein sequence ID" value="GAA2585766.1"/>
    <property type="molecule type" value="Genomic_DNA"/>
</dbReference>
<dbReference type="GO" id="GO:0016746">
    <property type="term" value="F:acyltransferase activity"/>
    <property type="evidence" value="ECO:0007669"/>
    <property type="project" value="UniProtKB-KW"/>
</dbReference>
<feature type="transmembrane region" description="Helical" evidence="2">
    <location>
        <begin position="129"/>
        <end position="151"/>
    </location>
</feature>
<organism evidence="4 5">
    <name type="scientific">Actinomadura fulvescens</name>
    <dbReference type="NCBI Taxonomy" id="46160"/>
    <lineage>
        <taxon>Bacteria</taxon>
        <taxon>Bacillati</taxon>
        <taxon>Actinomycetota</taxon>
        <taxon>Actinomycetes</taxon>
        <taxon>Streptosporangiales</taxon>
        <taxon>Thermomonosporaceae</taxon>
        <taxon>Actinomadura</taxon>
    </lineage>
</organism>
<feature type="transmembrane region" description="Helical" evidence="2">
    <location>
        <begin position="255"/>
        <end position="275"/>
    </location>
</feature>
<sequence length="376" mass="41873">MRLPSLTGMRFFAAFLVFLCHACVLGFFDQQTEASLRDLAFTSGWMGVEFFFILSGFVLTWSAREGQTRVRFWRRRLVKVYPNHVLVWLAAVGLAVWAGETVGLVELLPNLLLAHTWYPRLDVLVPINVVTWSLACDVFFYLAFPFLYAAVRKIPARLLWTSAAVVAGTIVLLPAVAYFALPGTPQLPGQNMSVVQNWFLVSFPPIRALDFTLGIIMARIVWEGRWIGLGIGQGLGLLAVGYAFQVYLWPSVYGLTATVVVPLALLISAVAVADVRDTVSPFRGRTLQWLGAVSFASYLVHYLVLRYAHVALGADRSWNVLPAVGLLAVLFAITTVLAWALFRFVELPSMRRWAAPRRRDSGSTPRPQVRSPERTG</sequence>
<dbReference type="InterPro" id="IPR050879">
    <property type="entry name" value="Acyltransferase_3"/>
</dbReference>
<comment type="caution">
    <text evidence="4">The sequence shown here is derived from an EMBL/GenBank/DDBJ whole genome shotgun (WGS) entry which is preliminary data.</text>
</comment>
<proteinExistence type="predicted"/>
<feature type="transmembrane region" description="Helical" evidence="2">
    <location>
        <begin position="42"/>
        <end position="64"/>
    </location>
</feature>
<evidence type="ECO:0000256" key="2">
    <source>
        <dbReference type="SAM" id="Phobius"/>
    </source>
</evidence>
<feature type="transmembrane region" description="Helical" evidence="2">
    <location>
        <begin position="287"/>
        <end position="308"/>
    </location>
</feature>
<keyword evidence="2" id="KW-0812">Transmembrane</keyword>
<keyword evidence="4" id="KW-0808">Transferase</keyword>
<keyword evidence="4" id="KW-0012">Acyltransferase</keyword>
<name>A0ABP6BT71_9ACTN</name>
<dbReference type="InterPro" id="IPR002656">
    <property type="entry name" value="Acyl_transf_3_dom"/>
</dbReference>
<feature type="region of interest" description="Disordered" evidence="1">
    <location>
        <begin position="356"/>
        <end position="376"/>
    </location>
</feature>
<accession>A0ABP6BT71</accession>